<keyword evidence="2" id="KW-1185">Reference proteome</keyword>
<dbReference type="GO" id="GO:0016301">
    <property type="term" value="F:kinase activity"/>
    <property type="evidence" value="ECO:0007669"/>
    <property type="project" value="UniProtKB-KW"/>
</dbReference>
<evidence type="ECO:0000313" key="2">
    <source>
        <dbReference type="Proteomes" id="UP000198949"/>
    </source>
</evidence>
<keyword evidence="1" id="KW-0418">Kinase</keyword>
<proteinExistence type="predicted"/>
<evidence type="ECO:0000313" key="1">
    <source>
        <dbReference type="EMBL" id="SDD78235.1"/>
    </source>
</evidence>
<dbReference type="AlphaFoldDB" id="A0A1G6XLC5"/>
<accession>A0A1G6XLC5</accession>
<dbReference type="Proteomes" id="UP000198949">
    <property type="component" value="Unassembled WGS sequence"/>
</dbReference>
<reference evidence="2" key="1">
    <citation type="submission" date="2016-10" db="EMBL/GenBank/DDBJ databases">
        <authorList>
            <person name="Varghese N."/>
            <person name="Submissions S."/>
        </authorList>
    </citation>
    <scope>NUCLEOTIDE SEQUENCE [LARGE SCALE GENOMIC DNA]</scope>
    <source>
        <strain evidence="2">CGMCC 4.3516</strain>
    </source>
</reference>
<organism evidence="1 2">
    <name type="scientific">Glycomyces harbinensis</name>
    <dbReference type="NCBI Taxonomy" id="58114"/>
    <lineage>
        <taxon>Bacteria</taxon>
        <taxon>Bacillati</taxon>
        <taxon>Actinomycetota</taxon>
        <taxon>Actinomycetes</taxon>
        <taxon>Glycomycetales</taxon>
        <taxon>Glycomycetaceae</taxon>
        <taxon>Glycomyces</taxon>
    </lineage>
</organism>
<gene>
    <name evidence="1" type="ORF">SAMN05216270_107204</name>
</gene>
<dbReference type="STRING" id="58114.SAMN05216270_107204"/>
<dbReference type="EMBL" id="FNAD01000007">
    <property type="protein sequence ID" value="SDD78235.1"/>
    <property type="molecule type" value="Genomic_DNA"/>
</dbReference>
<protein>
    <submittedName>
        <fullName evidence="1">Homoserine kinase type II</fullName>
    </submittedName>
</protein>
<name>A0A1G6XLC5_9ACTN</name>
<sequence>MCVVGPDDAGPLIVAYLAQGALTHAEADCGLPTFLCFLWAGQADYLARHIADHDLAGTADHAAKQIGLEDARRQLTREQPGSDGVTAR</sequence>
<keyword evidence="1" id="KW-0808">Transferase</keyword>